<accession>A0A7S9KQ37</accession>
<keyword evidence="3" id="KW-0472">Membrane</keyword>
<dbReference type="GO" id="GO:0016020">
    <property type="term" value="C:membrane"/>
    <property type="evidence" value="ECO:0007669"/>
    <property type="project" value="UniProtKB-SubCell"/>
</dbReference>
<dbReference type="PROSITE" id="PS50850">
    <property type="entry name" value="MFS"/>
    <property type="match status" value="1"/>
</dbReference>
<evidence type="ECO:0000259" key="4">
    <source>
        <dbReference type="PROSITE" id="PS50850"/>
    </source>
</evidence>
<dbReference type="GO" id="GO:0022857">
    <property type="term" value="F:transmembrane transporter activity"/>
    <property type="evidence" value="ECO:0007669"/>
    <property type="project" value="InterPro"/>
</dbReference>
<feature type="transmembrane region" description="Helical" evidence="3">
    <location>
        <begin position="162"/>
        <end position="180"/>
    </location>
</feature>
<feature type="domain" description="Major facilitator superfamily (MFS) profile" evidence="4">
    <location>
        <begin position="292"/>
        <end position="483"/>
    </location>
</feature>
<sequence>MGGHDFVISNTTHAAYMETPPSPACRAGMQVLLRRIQVSKPEACESGTSSALVADAPVVSEKIQSSSSVRLYRPARTEQDTGPPPNGGFRAWLHVACSFLLFFNSWGILSIFATFQTHYESGDFFTASSSNISWIGSIQCFMATVTGFWAGPLYDLGHLRQLLLLGSLCVILGHVALSYCNTYAKVLLAEGFCIGIGSGCLFVCAVSIIPGYFSTKIGLATGIASAGSAIGAVIYSIVASKLLDRIGFDWTVRVIGLIALATLALPVFAMKIRVASSERQTFIDRSAFTDVPYMMFVLGTLFAASSSSVMNTYISFFTERSRLASHDMSFHIVAILNAASLLGRIVLNVASDHLGPLNVIAPCSVVTGIVSLCVMAVHSLAGVIVVTIWLGFFSGVFVAMPPVGFASLAQDKGNVGTRIGMGYSMAGLGYLAGAPVAGAILRSSSALDWHRLWLYCGLVSISAGVIYFAVRVFRLGCKICVKG</sequence>
<dbReference type="Pfam" id="PF07690">
    <property type="entry name" value="MFS_1"/>
    <property type="match status" value="1"/>
</dbReference>
<feature type="transmembrane region" description="Helical" evidence="3">
    <location>
        <begin position="217"/>
        <end position="238"/>
    </location>
</feature>
<proteinExistence type="inferred from homology"/>
<feature type="transmembrane region" description="Helical" evidence="3">
    <location>
        <begin position="186"/>
        <end position="210"/>
    </location>
</feature>
<dbReference type="OrthoDB" id="6509908at2759"/>
<evidence type="ECO:0000313" key="6">
    <source>
        <dbReference type="Proteomes" id="UP000594364"/>
    </source>
</evidence>
<dbReference type="InterPro" id="IPR036259">
    <property type="entry name" value="MFS_trans_sf"/>
</dbReference>
<organism evidence="5 6">
    <name type="scientific">Epichloe festucae (strain Fl1)</name>
    <dbReference type="NCBI Taxonomy" id="877507"/>
    <lineage>
        <taxon>Eukaryota</taxon>
        <taxon>Fungi</taxon>
        <taxon>Dikarya</taxon>
        <taxon>Ascomycota</taxon>
        <taxon>Pezizomycotina</taxon>
        <taxon>Sordariomycetes</taxon>
        <taxon>Hypocreomycetidae</taxon>
        <taxon>Hypocreales</taxon>
        <taxon>Clavicipitaceae</taxon>
        <taxon>Epichloe</taxon>
    </lineage>
</organism>
<keyword evidence="3" id="KW-0812">Transmembrane</keyword>
<dbReference type="InterPro" id="IPR011701">
    <property type="entry name" value="MFS"/>
</dbReference>
<feature type="transmembrane region" description="Helical" evidence="3">
    <location>
        <begin position="91"/>
        <end position="112"/>
    </location>
</feature>
<evidence type="ECO:0000256" key="2">
    <source>
        <dbReference type="ARBA" id="ARBA00006727"/>
    </source>
</evidence>
<feature type="transmembrane region" description="Helical" evidence="3">
    <location>
        <begin position="383"/>
        <end position="409"/>
    </location>
</feature>
<feature type="transmembrane region" description="Helical" evidence="3">
    <location>
        <begin position="421"/>
        <end position="440"/>
    </location>
</feature>
<feature type="transmembrane region" description="Helical" evidence="3">
    <location>
        <begin position="452"/>
        <end position="473"/>
    </location>
</feature>
<dbReference type="EMBL" id="CP031386">
    <property type="protein sequence ID" value="QPG97563.1"/>
    <property type="molecule type" value="Genomic_DNA"/>
</dbReference>
<dbReference type="SUPFAM" id="SSF103473">
    <property type="entry name" value="MFS general substrate transporter"/>
    <property type="match status" value="1"/>
</dbReference>
<gene>
    <name evidence="5" type="ORF">C2857_006534</name>
</gene>
<evidence type="ECO:0000256" key="1">
    <source>
        <dbReference type="ARBA" id="ARBA00004141"/>
    </source>
</evidence>
<evidence type="ECO:0000313" key="5">
    <source>
        <dbReference type="EMBL" id="QPG97563.1"/>
    </source>
</evidence>
<dbReference type="Proteomes" id="UP000594364">
    <property type="component" value="Chromosome 2"/>
</dbReference>
<keyword evidence="6" id="KW-1185">Reference proteome</keyword>
<dbReference type="AlphaFoldDB" id="A0A7S9KQ37"/>
<protein>
    <recommendedName>
        <fullName evidence="4">Major facilitator superfamily (MFS) profile domain-containing protein</fullName>
    </recommendedName>
</protein>
<feature type="transmembrane region" description="Helical" evidence="3">
    <location>
        <begin position="359"/>
        <end position="377"/>
    </location>
</feature>
<dbReference type="InterPro" id="IPR020846">
    <property type="entry name" value="MFS_dom"/>
</dbReference>
<feature type="transmembrane region" description="Helical" evidence="3">
    <location>
        <begin position="250"/>
        <end position="270"/>
    </location>
</feature>
<evidence type="ECO:0000256" key="3">
    <source>
        <dbReference type="SAM" id="Phobius"/>
    </source>
</evidence>
<dbReference type="Gene3D" id="1.20.1250.20">
    <property type="entry name" value="MFS general substrate transporter like domains"/>
    <property type="match status" value="2"/>
</dbReference>
<dbReference type="InterPro" id="IPR050327">
    <property type="entry name" value="Proton-linked_MCT"/>
</dbReference>
<comment type="subcellular location">
    <subcellularLocation>
        <location evidence="1">Membrane</location>
        <topology evidence="1">Multi-pass membrane protein</topology>
    </subcellularLocation>
</comment>
<dbReference type="PANTHER" id="PTHR11360:SF234">
    <property type="entry name" value="MFS-TYPE TRANSPORTER DBAD-RELATED"/>
    <property type="match status" value="1"/>
</dbReference>
<feature type="transmembrane region" description="Helical" evidence="3">
    <location>
        <begin position="291"/>
        <end position="316"/>
    </location>
</feature>
<name>A0A7S9KQ37_EPIFF</name>
<reference evidence="5 6" key="1">
    <citation type="journal article" date="2018" name="PLoS Genet.">
        <title>Repeat elements organise 3D genome structure and mediate transcription in the filamentous fungus Epichloe festucae.</title>
        <authorList>
            <person name="Winter D.J."/>
            <person name="Ganley A.R.D."/>
            <person name="Young C.A."/>
            <person name="Liachko I."/>
            <person name="Schardl C.L."/>
            <person name="Dupont P.Y."/>
            <person name="Berry D."/>
            <person name="Ram A."/>
            <person name="Scott B."/>
            <person name="Cox M.P."/>
        </authorList>
    </citation>
    <scope>NUCLEOTIDE SEQUENCE [LARGE SCALE GENOMIC DNA]</scope>
    <source>
        <strain evidence="5 6">Fl1</strain>
    </source>
</reference>
<feature type="transmembrane region" description="Helical" evidence="3">
    <location>
        <begin position="328"/>
        <end position="347"/>
    </location>
</feature>
<keyword evidence="3" id="KW-1133">Transmembrane helix</keyword>
<comment type="similarity">
    <text evidence="2">Belongs to the major facilitator superfamily. Monocarboxylate porter (TC 2.A.1.13) family.</text>
</comment>
<feature type="transmembrane region" description="Helical" evidence="3">
    <location>
        <begin position="132"/>
        <end position="150"/>
    </location>
</feature>
<dbReference type="PANTHER" id="PTHR11360">
    <property type="entry name" value="MONOCARBOXYLATE TRANSPORTER"/>
    <property type="match status" value="1"/>
</dbReference>